<dbReference type="Pfam" id="PF13419">
    <property type="entry name" value="HAD_2"/>
    <property type="match status" value="1"/>
</dbReference>
<dbReference type="GO" id="GO:0006281">
    <property type="term" value="P:DNA repair"/>
    <property type="evidence" value="ECO:0007669"/>
    <property type="project" value="TreeGrafter"/>
</dbReference>
<dbReference type="PANTHER" id="PTHR43434:SF1">
    <property type="entry name" value="PHOSPHOGLYCOLATE PHOSPHATASE"/>
    <property type="match status" value="1"/>
</dbReference>
<dbReference type="EMBL" id="JADBEM010000001">
    <property type="protein sequence ID" value="MBE1612758.1"/>
    <property type="molecule type" value="Genomic_DNA"/>
</dbReference>
<sequence>MSDADAAASDADAVARPIAVVFDLDGTLVDTMHSMLRAYADTIRALGGPAVTPDDIVATWHIGPTPVVLAHFLGRPAEPSDLDCFRRYANAAASAARAFPGVAEMLDRLDEADCRLGVFTSATRHSADRVLAASGLVGYFTVVVCGDEARSPKPAPDGLVLACASLGVPVSDSVYVGDADVGLRCADAAGAHGIHAGWGGSLRVDSPHAVARTPGEVLELLTRLLGGKLGLAG</sequence>
<dbReference type="InterPro" id="IPR036412">
    <property type="entry name" value="HAD-like_sf"/>
</dbReference>
<proteinExistence type="predicted"/>
<name>A0A927N849_9ACTN</name>
<dbReference type="Gene3D" id="3.40.50.1000">
    <property type="entry name" value="HAD superfamily/HAD-like"/>
    <property type="match status" value="1"/>
</dbReference>
<protein>
    <submittedName>
        <fullName evidence="1">HAD superfamily hydrolase (TIGR01509 family)</fullName>
    </submittedName>
</protein>
<dbReference type="SFLD" id="SFLDS00003">
    <property type="entry name" value="Haloacid_Dehalogenase"/>
    <property type="match status" value="1"/>
</dbReference>
<accession>A0A927N849</accession>
<organism evidence="1 2">
    <name type="scientific">Actinopolymorpha pittospori</name>
    <dbReference type="NCBI Taxonomy" id="648752"/>
    <lineage>
        <taxon>Bacteria</taxon>
        <taxon>Bacillati</taxon>
        <taxon>Actinomycetota</taxon>
        <taxon>Actinomycetes</taxon>
        <taxon>Propionibacteriales</taxon>
        <taxon>Actinopolymorphaceae</taxon>
        <taxon>Actinopolymorpha</taxon>
    </lineage>
</organism>
<dbReference type="InterPro" id="IPR023198">
    <property type="entry name" value="PGP-like_dom2"/>
</dbReference>
<reference evidence="1" key="1">
    <citation type="submission" date="2020-10" db="EMBL/GenBank/DDBJ databases">
        <title>Sequencing the genomes of 1000 actinobacteria strains.</title>
        <authorList>
            <person name="Klenk H.-P."/>
        </authorList>
    </citation>
    <scope>NUCLEOTIDE SEQUENCE</scope>
    <source>
        <strain evidence="1">DSM 45354</strain>
    </source>
</reference>
<dbReference type="InterPro" id="IPR041492">
    <property type="entry name" value="HAD_2"/>
</dbReference>
<dbReference type="InterPro" id="IPR023214">
    <property type="entry name" value="HAD_sf"/>
</dbReference>
<dbReference type="SFLD" id="SFLDG01129">
    <property type="entry name" value="C1.5:_HAD__Beta-PGM__Phosphata"/>
    <property type="match status" value="1"/>
</dbReference>
<dbReference type="Gene3D" id="1.10.150.240">
    <property type="entry name" value="Putative phosphatase, domain 2"/>
    <property type="match status" value="1"/>
</dbReference>
<keyword evidence="1" id="KW-0378">Hydrolase</keyword>
<dbReference type="RefSeq" id="WP_337918452.1">
    <property type="nucleotide sequence ID" value="NZ_BAABJL010000084.1"/>
</dbReference>
<dbReference type="NCBIfam" id="TIGR01549">
    <property type="entry name" value="HAD-SF-IA-v1"/>
    <property type="match status" value="1"/>
</dbReference>
<evidence type="ECO:0000313" key="1">
    <source>
        <dbReference type="EMBL" id="MBE1612758.1"/>
    </source>
</evidence>
<evidence type="ECO:0000313" key="2">
    <source>
        <dbReference type="Proteomes" id="UP000638648"/>
    </source>
</evidence>
<dbReference type="InterPro" id="IPR006439">
    <property type="entry name" value="HAD-SF_hydro_IA"/>
</dbReference>
<dbReference type="PANTHER" id="PTHR43434">
    <property type="entry name" value="PHOSPHOGLYCOLATE PHOSPHATASE"/>
    <property type="match status" value="1"/>
</dbReference>
<gene>
    <name evidence="1" type="ORF">HEB94_009606</name>
</gene>
<dbReference type="NCBIfam" id="TIGR01509">
    <property type="entry name" value="HAD-SF-IA-v3"/>
    <property type="match status" value="1"/>
</dbReference>
<keyword evidence="2" id="KW-1185">Reference proteome</keyword>
<dbReference type="InterPro" id="IPR050155">
    <property type="entry name" value="HAD-like_hydrolase_sf"/>
</dbReference>
<dbReference type="Proteomes" id="UP000638648">
    <property type="component" value="Unassembled WGS sequence"/>
</dbReference>
<comment type="caution">
    <text evidence="1">The sequence shown here is derived from an EMBL/GenBank/DDBJ whole genome shotgun (WGS) entry which is preliminary data.</text>
</comment>
<dbReference type="SUPFAM" id="SSF56784">
    <property type="entry name" value="HAD-like"/>
    <property type="match status" value="1"/>
</dbReference>
<dbReference type="GO" id="GO:0008967">
    <property type="term" value="F:phosphoglycolate phosphatase activity"/>
    <property type="evidence" value="ECO:0007669"/>
    <property type="project" value="TreeGrafter"/>
</dbReference>
<dbReference type="AlphaFoldDB" id="A0A927N849"/>